<evidence type="ECO:0000313" key="2">
    <source>
        <dbReference type="EMBL" id="EAR23090.1"/>
    </source>
</evidence>
<proteinExistence type="predicted"/>
<dbReference type="RefSeq" id="WP_005003982.1">
    <property type="nucleotide sequence ID" value="NZ_CH672427.1"/>
</dbReference>
<evidence type="ECO:0000313" key="3">
    <source>
        <dbReference type="Proteomes" id="UP000003374"/>
    </source>
</evidence>
<accession>A4BLA2</accession>
<protein>
    <submittedName>
        <fullName evidence="2">Uncharacterized protein</fullName>
    </submittedName>
</protein>
<reference evidence="2 3" key="1">
    <citation type="submission" date="2006-02" db="EMBL/GenBank/DDBJ databases">
        <authorList>
            <person name="Waterbury J."/>
            <person name="Ferriera S."/>
            <person name="Johnson J."/>
            <person name="Kravitz S."/>
            <person name="Halpern A."/>
            <person name="Remington K."/>
            <person name="Beeson K."/>
            <person name="Tran B."/>
            <person name="Rogers Y.-H."/>
            <person name="Friedman R."/>
            <person name="Venter J.C."/>
        </authorList>
    </citation>
    <scope>NUCLEOTIDE SEQUENCE [LARGE SCALE GENOMIC DNA]</scope>
    <source>
        <strain evidence="2 3">Nb-231</strain>
    </source>
</reference>
<dbReference type="Proteomes" id="UP000003374">
    <property type="component" value="Unassembled WGS sequence"/>
</dbReference>
<keyword evidence="1" id="KW-0812">Transmembrane</keyword>
<keyword evidence="3" id="KW-1185">Reference proteome</keyword>
<feature type="transmembrane region" description="Helical" evidence="1">
    <location>
        <begin position="27"/>
        <end position="48"/>
    </location>
</feature>
<name>A4BLA2_9GAMM</name>
<evidence type="ECO:0000256" key="1">
    <source>
        <dbReference type="SAM" id="Phobius"/>
    </source>
</evidence>
<feature type="transmembrane region" description="Helical" evidence="1">
    <location>
        <begin position="54"/>
        <end position="72"/>
    </location>
</feature>
<dbReference type="EMBL" id="AAOF01000001">
    <property type="protein sequence ID" value="EAR23090.1"/>
    <property type="molecule type" value="Genomic_DNA"/>
</dbReference>
<dbReference type="HOGENOM" id="CLU_1925373_0_0_6"/>
<dbReference type="AlphaFoldDB" id="A4BLA2"/>
<sequence>MPGNPEVEYTETLASHRHYSNLRFTSLGVFAVLFVGLVAAATGAGGALPDATGLRGYFIFLSLVLSLVFWAFEEGIDGYLRALGQRIIELETALQYARFSSRPHWANQLATPATRAPYLLNVLLSIAFLSQ</sequence>
<keyword evidence="1" id="KW-1133">Transmembrane helix</keyword>
<gene>
    <name evidence="2" type="ORF">NB231_14758</name>
</gene>
<organism evidence="2 3">
    <name type="scientific">Nitrococcus mobilis Nb-231</name>
    <dbReference type="NCBI Taxonomy" id="314278"/>
    <lineage>
        <taxon>Bacteria</taxon>
        <taxon>Pseudomonadati</taxon>
        <taxon>Pseudomonadota</taxon>
        <taxon>Gammaproteobacteria</taxon>
        <taxon>Chromatiales</taxon>
        <taxon>Ectothiorhodospiraceae</taxon>
        <taxon>Nitrococcus</taxon>
    </lineage>
</organism>
<comment type="caution">
    <text evidence="2">The sequence shown here is derived from an EMBL/GenBank/DDBJ whole genome shotgun (WGS) entry which is preliminary data.</text>
</comment>
<keyword evidence="1" id="KW-0472">Membrane</keyword>